<protein>
    <submittedName>
        <fullName evidence="1">Uncharacterized protein</fullName>
    </submittedName>
</protein>
<proteinExistence type="predicted"/>
<dbReference type="OrthoDB" id="10673509at2759"/>
<dbReference type="EMBL" id="CP069029">
    <property type="protein sequence ID" value="QRC97609.1"/>
    <property type="molecule type" value="Genomic_DNA"/>
</dbReference>
<accession>A0A7U2F6U8</accession>
<dbReference type="AlphaFoldDB" id="A0A7U2F6U8"/>
<evidence type="ECO:0000313" key="1">
    <source>
        <dbReference type="EMBL" id="QRC97609.1"/>
    </source>
</evidence>
<evidence type="ECO:0000313" key="2">
    <source>
        <dbReference type="Proteomes" id="UP000663193"/>
    </source>
</evidence>
<name>A0A7U2F6U8_PHANO</name>
<sequence length="252" mass="29043">MLPFDQDALLGLLRELRHMVYSYILDPDSMQQVHDGAFEPINAAPAQYHPPQAEWPKFLLPGVIDKIFRIELVEHFCEKNPHFAVVHPRELSDMFAKDLFSTGVTLSGCMLSYLEIHGDNHIQAGRFLDRRYLDTQLTPLIHCKQKFVSNFGLRIVIHTWRILPMDSLSIGLSSPSLFPLIFRYEGLVHILARVQPLIRLLRWHIESQGSSRKVDVSLAACRYRGKTSALKVLREMEWLGRLKWASFVLAEV</sequence>
<keyword evidence="2" id="KW-1185">Reference proteome</keyword>
<dbReference type="VEuPathDB" id="FungiDB:JI435_306120"/>
<gene>
    <name evidence="1" type="ORF">JI435_306120</name>
</gene>
<reference evidence="2" key="1">
    <citation type="journal article" date="2021" name="BMC Genomics">
        <title>Chromosome-level genome assembly and manually-curated proteome of model necrotroph Parastagonospora nodorum Sn15 reveals a genome-wide trove of candidate effector homologs, and redundancy of virulence-related functions within an accessory chromosome.</title>
        <authorList>
            <person name="Bertazzoni S."/>
            <person name="Jones D.A.B."/>
            <person name="Phan H.T."/>
            <person name="Tan K.-C."/>
            <person name="Hane J.K."/>
        </authorList>
    </citation>
    <scope>NUCLEOTIDE SEQUENCE [LARGE SCALE GENOMIC DNA]</scope>
    <source>
        <strain evidence="2">SN15 / ATCC MYA-4574 / FGSC 10173)</strain>
    </source>
</reference>
<organism evidence="1 2">
    <name type="scientific">Phaeosphaeria nodorum (strain SN15 / ATCC MYA-4574 / FGSC 10173)</name>
    <name type="common">Glume blotch fungus</name>
    <name type="synonym">Parastagonospora nodorum</name>
    <dbReference type="NCBI Taxonomy" id="321614"/>
    <lineage>
        <taxon>Eukaryota</taxon>
        <taxon>Fungi</taxon>
        <taxon>Dikarya</taxon>
        <taxon>Ascomycota</taxon>
        <taxon>Pezizomycotina</taxon>
        <taxon>Dothideomycetes</taxon>
        <taxon>Pleosporomycetidae</taxon>
        <taxon>Pleosporales</taxon>
        <taxon>Pleosporineae</taxon>
        <taxon>Phaeosphaeriaceae</taxon>
        <taxon>Parastagonospora</taxon>
    </lineage>
</organism>
<dbReference type="Proteomes" id="UP000663193">
    <property type="component" value="Chromosome 7"/>
</dbReference>